<evidence type="ECO:0000313" key="1">
    <source>
        <dbReference type="EMBL" id="SVB57821.1"/>
    </source>
</evidence>
<name>A0A382F6T3_9ZZZZ</name>
<reference evidence="1" key="1">
    <citation type="submission" date="2018-05" db="EMBL/GenBank/DDBJ databases">
        <authorList>
            <person name="Lanie J.A."/>
            <person name="Ng W.-L."/>
            <person name="Kazmierczak K.M."/>
            <person name="Andrzejewski T.M."/>
            <person name="Davidsen T.M."/>
            <person name="Wayne K.J."/>
            <person name="Tettelin H."/>
            <person name="Glass J.I."/>
            <person name="Rusch D."/>
            <person name="Podicherti R."/>
            <person name="Tsui H.-C.T."/>
            <person name="Winkler M.E."/>
        </authorList>
    </citation>
    <scope>NUCLEOTIDE SEQUENCE</scope>
</reference>
<gene>
    <name evidence="1" type="ORF">METZ01_LOCUS210675</name>
</gene>
<protein>
    <submittedName>
        <fullName evidence="1">Uncharacterized protein</fullName>
    </submittedName>
</protein>
<dbReference type="EMBL" id="UINC01047928">
    <property type="protein sequence ID" value="SVB57821.1"/>
    <property type="molecule type" value="Genomic_DNA"/>
</dbReference>
<dbReference type="AlphaFoldDB" id="A0A382F6T3"/>
<accession>A0A382F6T3</accession>
<organism evidence="1">
    <name type="scientific">marine metagenome</name>
    <dbReference type="NCBI Taxonomy" id="408172"/>
    <lineage>
        <taxon>unclassified sequences</taxon>
        <taxon>metagenomes</taxon>
        <taxon>ecological metagenomes</taxon>
    </lineage>
</organism>
<proteinExistence type="predicted"/>
<sequence>MAINSEIADGLTELEADFPATFVWNSTSLCVFSLRADPEYQEQGVVEKKSRSSPYRKEARAALLRCCIGAN</sequence>